<feature type="compositionally biased region" description="Basic and acidic residues" evidence="4">
    <location>
        <begin position="291"/>
        <end position="305"/>
    </location>
</feature>
<dbReference type="GO" id="GO:0005524">
    <property type="term" value="F:ATP binding"/>
    <property type="evidence" value="ECO:0007669"/>
    <property type="project" value="UniProtKB-UniRule"/>
</dbReference>
<feature type="binding site" evidence="3">
    <location>
        <position position="485"/>
    </location>
    <ligand>
        <name>ATP</name>
        <dbReference type="ChEBI" id="CHEBI:30616"/>
    </ligand>
</feature>
<evidence type="ECO:0000256" key="3">
    <source>
        <dbReference type="PROSITE-ProRule" id="PRU10141"/>
    </source>
</evidence>
<accession>A0A8H7ZAZ7</accession>
<dbReference type="InterPro" id="IPR000719">
    <property type="entry name" value="Prot_kinase_dom"/>
</dbReference>
<feature type="compositionally biased region" description="Basic residues" evidence="4">
    <location>
        <begin position="657"/>
        <end position="674"/>
    </location>
</feature>
<keyword evidence="1 3" id="KW-0547">Nucleotide-binding</keyword>
<gene>
    <name evidence="6" type="ORF">I9W82_004822</name>
</gene>
<reference evidence="6 7" key="1">
    <citation type="submission" date="2020-12" db="EMBL/GenBank/DDBJ databases">
        <title>Effect of drift, selection, and recombination on the evolution of hybrid genomes in Candida yeast pathogens.</title>
        <authorList>
            <person name="Mixao V."/>
            <person name="Ksiezopolska E."/>
            <person name="Saus E."/>
            <person name="Boekhout T."/>
            <person name="Gacser A."/>
            <person name="Gabaldon T."/>
        </authorList>
    </citation>
    <scope>NUCLEOTIDE SEQUENCE [LARGE SCALE GENOMIC DNA]</scope>
    <source>
        <strain evidence="6 7">BP57</strain>
    </source>
</reference>
<feature type="region of interest" description="Disordered" evidence="4">
    <location>
        <begin position="291"/>
        <end position="332"/>
    </location>
</feature>
<sequence>MEIPLKSQPKVSTVNLIDDSKFQTEQKNHDRSSNNQNSKVTTTNETPSQSSQQPQQHPHHSNQPALQYSKTRHASVAGPFVRQETTQANPAPVPTPTTGFRKSEYRRSRGFSETEKNNFDSETGHRIYQDGTIRPQTVRQDSSSEFQQNDNEGSNKLHARSHDSSIDVMTYTKGLEDEYIPGLDFSDMVYKWNSNNHSELDLTRTRTTTSTASAYTTQSNTPRSHNASYLDLNLLHAQVAPQPIRHNSQIPSKQSFSKLHDYMKTKQRPGQEGHGTAGSKDTDVMTLKKLTEHVETPSHSPKREPSGSGLSMRRSKKHKTSSTALDSQASSTGDVDFEAILHSLPPNFTDLPYSQRKKVVRNLSESVDYSQFSLFAKNYLNGGGAFGSFGSGKTPKSDGGFGSGSNDNSFGKRQRVGSVNTLAGRLLARTSTTDIKKLQEMNQKYNVDERGAIVMDHELGKCIGYGAWGTIRECFDKKGNIRAMKIVKSTRDFDFSCPGSRRNSRVDMPKVATNPKVLEVFKKEISIWKQLQHENILPLIDHYETEDTIFCLMDRIEGGTLFDVVTVWGVFNGGLHTQSGPINFSIEKQKQRLNEIIDYTRQIATALLYMHEEKGIVHGDIKLENVLVRREEDGQCKMILCDFGMARIYSMRISRKNSMKHPMKMGRSNSRRRSPPTSSPHQSLSPKDDDEDDDMDSLMIRSKSSNTENRKPYPGGGYGANARTLDYLINDDSQVGIANFFKTHGPSIQSVHLTPVTSEGISPTASDRTLNQPVRNTSNHDFFEFSKKWLTSQANNDNGKNNSPGGVDADLPHSHIGSLPYASPELLQPSPPPLGPSADVWALGVLMYAMCVGKLPFQHQYEPRLRAMITAGKYNKAELRKACLMEWVLKEESKSGKESRDKSSKESLNRIDEGDSEGDTDSGSTEKDKEEDKEEDSIPAALSMQSPSIVNLERQKELNQLFEDWKSYKSSQAFPEFTKIYDVIEGCLETNITKRWDTQMIYDYLS</sequence>
<evidence type="ECO:0000313" key="6">
    <source>
        <dbReference type="EMBL" id="KAG5417189.1"/>
    </source>
</evidence>
<feature type="region of interest" description="Disordered" evidence="4">
    <location>
        <begin position="657"/>
        <end position="717"/>
    </location>
</feature>
<organism evidence="6 7">
    <name type="scientific">Candida metapsilosis</name>
    <dbReference type="NCBI Taxonomy" id="273372"/>
    <lineage>
        <taxon>Eukaryota</taxon>
        <taxon>Fungi</taxon>
        <taxon>Dikarya</taxon>
        <taxon>Ascomycota</taxon>
        <taxon>Saccharomycotina</taxon>
        <taxon>Pichiomycetes</taxon>
        <taxon>Debaryomycetaceae</taxon>
        <taxon>Candida/Lodderomyces clade</taxon>
        <taxon>Candida</taxon>
    </lineage>
</organism>
<dbReference type="Proteomes" id="UP000669133">
    <property type="component" value="Unassembled WGS sequence"/>
</dbReference>
<evidence type="ECO:0000256" key="2">
    <source>
        <dbReference type="ARBA" id="ARBA00022840"/>
    </source>
</evidence>
<dbReference type="PROSITE" id="PS50011">
    <property type="entry name" value="PROTEIN_KINASE_DOM"/>
    <property type="match status" value="1"/>
</dbReference>
<feature type="compositionally biased region" description="Basic and acidic residues" evidence="4">
    <location>
        <begin position="18"/>
        <end position="32"/>
    </location>
</feature>
<dbReference type="PANTHER" id="PTHR24347">
    <property type="entry name" value="SERINE/THREONINE-PROTEIN KINASE"/>
    <property type="match status" value="1"/>
</dbReference>
<dbReference type="AlphaFoldDB" id="A0A8H7ZAZ7"/>
<feature type="compositionally biased region" description="Polar residues" evidence="4">
    <location>
        <begin position="321"/>
        <end position="332"/>
    </location>
</feature>
<name>A0A8H7ZAZ7_9ASCO</name>
<dbReference type="GO" id="GO:0004672">
    <property type="term" value="F:protein kinase activity"/>
    <property type="evidence" value="ECO:0007669"/>
    <property type="project" value="InterPro"/>
</dbReference>
<dbReference type="SUPFAM" id="SSF56112">
    <property type="entry name" value="Protein kinase-like (PK-like)"/>
    <property type="match status" value="1"/>
</dbReference>
<feature type="region of interest" description="Disordered" evidence="4">
    <location>
        <begin position="1"/>
        <end position="161"/>
    </location>
</feature>
<dbReference type="Gene3D" id="3.30.200.20">
    <property type="entry name" value="Phosphorylase Kinase, domain 1"/>
    <property type="match status" value="1"/>
</dbReference>
<comment type="caution">
    <text evidence="6">The sequence shown here is derived from an EMBL/GenBank/DDBJ whole genome shotgun (WGS) entry which is preliminary data.</text>
</comment>
<dbReference type="SMART" id="SM00220">
    <property type="entry name" value="S_TKc"/>
    <property type="match status" value="1"/>
</dbReference>
<dbReference type="InterPro" id="IPR011009">
    <property type="entry name" value="Kinase-like_dom_sf"/>
</dbReference>
<evidence type="ECO:0000313" key="7">
    <source>
        <dbReference type="Proteomes" id="UP000669133"/>
    </source>
</evidence>
<keyword evidence="2 3" id="KW-0067">ATP-binding</keyword>
<dbReference type="Pfam" id="PF00069">
    <property type="entry name" value="Pkinase"/>
    <property type="match status" value="2"/>
</dbReference>
<dbReference type="RefSeq" id="XP_067546305.1">
    <property type="nucleotide sequence ID" value="XM_067693934.1"/>
</dbReference>
<feature type="region of interest" description="Disordered" evidence="4">
    <location>
        <begin position="894"/>
        <end position="946"/>
    </location>
</feature>
<evidence type="ECO:0000256" key="4">
    <source>
        <dbReference type="SAM" id="MobiDB-lite"/>
    </source>
</evidence>
<feature type="compositionally biased region" description="Basic and acidic residues" evidence="4">
    <location>
        <begin position="894"/>
        <end position="913"/>
    </location>
</feature>
<dbReference type="GeneID" id="93653451"/>
<feature type="compositionally biased region" description="Polar residues" evidence="4">
    <location>
        <begin position="134"/>
        <end position="154"/>
    </location>
</feature>
<dbReference type="Gene3D" id="1.10.510.10">
    <property type="entry name" value="Transferase(Phosphotransferase) domain 1"/>
    <property type="match status" value="2"/>
</dbReference>
<feature type="compositionally biased region" description="Polar residues" evidence="4">
    <location>
        <begin position="33"/>
        <end position="46"/>
    </location>
</feature>
<evidence type="ECO:0000259" key="5">
    <source>
        <dbReference type="PROSITE" id="PS50011"/>
    </source>
</evidence>
<feature type="compositionally biased region" description="Basic and acidic residues" evidence="4">
    <location>
        <begin position="101"/>
        <end position="128"/>
    </location>
</feature>
<keyword evidence="7" id="KW-1185">Reference proteome</keyword>
<evidence type="ECO:0000256" key="1">
    <source>
        <dbReference type="ARBA" id="ARBA00022741"/>
    </source>
</evidence>
<feature type="domain" description="Protein kinase" evidence="5">
    <location>
        <begin position="457"/>
        <end position="1005"/>
    </location>
</feature>
<dbReference type="PROSITE" id="PS00107">
    <property type="entry name" value="PROTEIN_KINASE_ATP"/>
    <property type="match status" value="1"/>
</dbReference>
<feature type="compositionally biased region" description="Polar residues" evidence="4">
    <location>
        <begin position="793"/>
        <end position="804"/>
    </location>
</feature>
<dbReference type="EMBL" id="JAEOAQ010000007">
    <property type="protein sequence ID" value="KAG5417189.1"/>
    <property type="molecule type" value="Genomic_DNA"/>
</dbReference>
<dbReference type="InterPro" id="IPR008271">
    <property type="entry name" value="Ser/Thr_kinase_AS"/>
</dbReference>
<dbReference type="InterPro" id="IPR017441">
    <property type="entry name" value="Protein_kinase_ATP_BS"/>
</dbReference>
<dbReference type="OrthoDB" id="4062651at2759"/>
<feature type="region of interest" description="Disordered" evidence="4">
    <location>
        <begin position="394"/>
        <end position="414"/>
    </location>
</feature>
<dbReference type="PROSITE" id="PS00108">
    <property type="entry name" value="PROTEIN_KINASE_ST"/>
    <property type="match status" value="1"/>
</dbReference>
<dbReference type="GO" id="GO:0030447">
    <property type="term" value="P:filamentous growth"/>
    <property type="evidence" value="ECO:0007669"/>
    <property type="project" value="UniProtKB-ARBA"/>
</dbReference>
<dbReference type="CDD" id="cd00180">
    <property type="entry name" value="PKc"/>
    <property type="match status" value="1"/>
</dbReference>
<proteinExistence type="predicted"/>
<feature type="region of interest" description="Disordered" evidence="4">
    <location>
        <begin position="793"/>
        <end position="815"/>
    </location>
</feature>
<feature type="compositionally biased region" description="Low complexity" evidence="4">
    <location>
        <begin position="47"/>
        <end position="64"/>
    </location>
</feature>
<protein>
    <recommendedName>
        <fullName evidence="5">Protein kinase domain-containing protein</fullName>
    </recommendedName>
</protein>